<accession>A0A367FYL5</accession>
<dbReference type="InterPro" id="IPR038750">
    <property type="entry name" value="YczE/YyaS-like"/>
</dbReference>
<sequence length="213" mass="23256">MGDFLKNINWKHVLIMCIGNVFAGMGIGIFKLAGLGTDPFSGMNMAVADMIGMAYGNFQLIVNIVLLIIEIAFGRRFLGIGTVVNAVCLAYITTFFYNIYTGVFGLELVALPVRLVALCVGVVICCLGLSMYQMPDEGVAPYDSLSLIMTERWPKIPYFWHRMSNDVLCALICYLTGGVVGIGTLVTAFGLGPVIHFFNRVFTGKLLAWVDGE</sequence>
<proteinExistence type="predicted"/>
<reference evidence="2 3" key="1">
    <citation type="submission" date="2018-02" db="EMBL/GenBank/DDBJ databases">
        <title>Complete genome sequencing of Faecalibacterium prausnitzii strains isolated from the human gut.</title>
        <authorList>
            <person name="Fitzgerald B.C."/>
            <person name="Shkoporov A.N."/>
            <person name="Ross P.R."/>
            <person name="Hill C."/>
        </authorList>
    </citation>
    <scope>NUCLEOTIDE SEQUENCE [LARGE SCALE GENOMIC DNA]</scope>
    <source>
        <strain evidence="2 3">APC942/31-1</strain>
    </source>
</reference>
<evidence type="ECO:0000313" key="2">
    <source>
        <dbReference type="EMBL" id="RCH42824.1"/>
    </source>
</evidence>
<feature type="transmembrane region" description="Helical" evidence="1">
    <location>
        <begin position="112"/>
        <end position="132"/>
    </location>
</feature>
<feature type="transmembrane region" description="Helical" evidence="1">
    <location>
        <begin position="53"/>
        <end position="73"/>
    </location>
</feature>
<feature type="transmembrane region" description="Helical" evidence="1">
    <location>
        <begin position="167"/>
        <end position="191"/>
    </location>
</feature>
<dbReference type="RefSeq" id="WP_015526420.1">
    <property type="nucleotide sequence ID" value="NZ_PSQG01000018.1"/>
</dbReference>
<organism evidence="2 3">
    <name type="scientific">Blautia obeum</name>
    <dbReference type="NCBI Taxonomy" id="40520"/>
    <lineage>
        <taxon>Bacteria</taxon>
        <taxon>Bacillati</taxon>
        <taxon>Bacillota</taxon>
        <taxon>Clostridia</taxon>
        <taxon>Lachnospirales</taxon>
        <taxon>Lachnospiraceae</taxon>
        <taxon>Blautia</taxon>
    </lineage>
</organism>
<dbReference type="EMBL" id="PSQG01000018">
    <property type="protein sequence ID" value="RCH42824.1"/>
    <property type="molecule type" value="Genomic_DNA"/>
</dbReference>
<keyword evidence="1" id="KW-0472">Membrane</keyword>
<evidence type="ECO:0000313" key="3">
    <source>
        <dbReference type="Proteomes" id="UP000253208"/>
    </source>
</evidence>
<keyword evidence="1" id="KW-0812">Transmembrane</keyword>
<name>A0A367FYL5_9FIRM</name>
<dbReference type="Proteomes" id="UP000253208">
    <property type="component" value="Unassembled WGS sequence"/>
</dbReference>
<comment type="caution">
    <text evidence="2">The sequence shown here is derived from an EMBL/GenBank/DDBJ whole genome shotgun (WGS) entry which is preliminary data.</text>
</comment>
<feature type="transmembrane region" description="Helical" evidence="1">
    <location>
        <begin position="80"/>
        <end position="100"/>
    </location>
</feature>
<evidence type="ECO:0000256" key="1">
    <source>
        <dbReference type="SAM" id="Phobius"/>
    </source>
</evidence>
<evidence type="ECO:0008006" key="4">
    <source>
        <dbReference type="Google" id="ProtNLM"/>
    </source>
</evidence>
<keyword evidence="1" id="KW-1133">Transmembrane helix</keyword>
<dbReference type="AlphaFoldDB" id="A0A367FYL5"/>
<gene>
    <name evidence="2" type="ORF">C4886_12570</name>
</gene>
<dbReference type="PANTHER" id="PTHR40078">
    <property type="entry name" value="INTEGRAL MEMBRANE PROTEIN-RELATED"/>
    <property type="match status" value="1"/>
</dbReference>
<dbReference type="Pfam" id="PF19700">
    <property type="entry name" value="DUF6198"/>
    <property type="match status" value="1"/>
</dbReference>
<feature type="transmembrane region" description="Helical" evidence="1">
    <location>
        <begin position="12"/>
        <end position="33"/>
    </location>
</feature>
<dbReference type="PANTHER" id="PTHR40078:SF1">
    <property type="entry name" value="INTEGRAL MEMBRANE PROTEIN"/>
    <property type="match status" value="1"/>
</dbReference>
<protein>
    <recommendedName>
        <fullName evidence="4">YitT family protein</fullName>
    </recommendedName>
</protein>